<keyword evidence="3" id="KW-0808">Transferase</keyword>
<dbReference type="PANTHER" id="PTHR36927">
    <property type="entry name" value="BLR4337 PROTEIN"/>
    <property type="match status" value="1"/>
</dbReference>
<dbReference type="EMBL" id="BSNK01000002">
    <property type="protein sequence ID" value="GLQ23968.1"/>
    <property type="molecule type" value="Genomic_DNA"/>
</dbReference>
<evidence type="ECO:0000259" key="2">
    <source>
        <dbReference type="Pfam" id="PF01757"/>
    </source>
</evidence>
<dbReference type="RefSeq" id="WP_284389932.1">
    <property type="nucleotide sequence ID" value="NZ_BSNK01000002.1"/>
</dbReference>
<dbReference type="InterPro" id="IPR002656">
    <property type="entry name" value="Acyl_transf_3_dom"/>
</dbReference>
<reference evidence="3" key="2">
    <citation type="submission" date="2023-01" db="EMBL/GenBank/DDBJ databases">
        <title>Draft genome sequence of Algimonas ampicilliniresistens strain NBRC 108219.</title>
        <authorList>
            <person name="Sun Q."/>
            <person name="Mori K."/>
        </authorList>
    </citation>
    <scope>NUCLEOTIDE SEQUENCE</scope>
    <source>
        <strain evidence="3">NBRC 108219</strain>
    </source>
</reference>
<keyword evidence="3" id="KW-0012">Acyltransferase</keyword>
<evidence type="ECO:0000256" key="1">
    <source>
        <dbReference type="SAM" id="Phobius"/>
    </source>
</evidence>
<comment type="caution">
    <text evidence="3">The sequence shown here is derived from an EMBL/GenBank/DDBJ whole genome shotgun (WGS) entry which is preliminary data.</text>
</comment>
<dbReference type="Proteomes" id="UP001161391">
    <property type="component" value="Unassembled WGS sequence"/>
</dbReference>
<feature type="transmembrane region" description="Helical" evidence="1">
    <location>
        <begin position="92"/>
        <end position="109"/>
    </location>
</feature>
<organism evidence="3 4">
    <name type="scientific">Algimonas ampicilliniresistens</name>
    <dbReference type="NCBI Taxonomy" id="1298735"/>
    <lineage>
        <taxon>Bacteria</taxon>
        <taxon>Pseudomonadati</taxon>
        <taxon>Pseudomonadota</taxon>
        <taxon>Alphaproteobacteria</taxon>
        <taxon>Maricaulales</taxon>
        <taxon>Robiginitomaculaceae</taxon>
        <taxon>Algimonas</taxon>
    </lineage>
</organism>
<feature type="transmembrane region" description="Helical" evidence="1">
    <location>
        <begin position="53"/>
        <end position="71"/>
    </location>
</feature>
<keyword evidence="1" id="KW-1133">Transmembrane helix</keyword>
<keyword evidence="4" id="KW-1185">Reference proteome</keyword>
<feature type="transmembrane region" description="Helical" evidence="1">
    <location>
        <begin position="282"/>
        <end position="301"/>
    </location>
</feature>
<feature type="transmembrane region" description="Helical" evidence="1">
    <location>
        <begin position="313"/>
        <end position="333"/>
    </location>
</feature>
<sequence length="397" mass="44747">MTTRRYDLDTLRIGAFALLIFYHIGMFYVSWGWHVKSVHAGEAAEPLMRLLNPWRLSLLFLISGAALRFAIDKTDGLGRFGRTRTKRLFLPLLFGMLVVVVPQAWLQLIESGEVSQGLIAFYPGYLTDAYSITTPTWNHLWYVAYILVYTLLLLPVARPLSRLSDTIEPALAKVLSGRWGWCLLLAIVFAPHMLIRLTLDARFPTTHDLTGDWANHAHSVTWLLTGYVIAKSSAVWVALRSGRWAFLTLSIGLGAVLTVAWNNWDAVAEAETWLWPARVGRVLYLTAVILTLLAWAQQLAAREWRGLRYLTEAVFPYYILHQTIIVTVGFWLTRQSLNVGVEFGLLTAATVGGCVIGHEIIRRVPILRPLFGLKPLQTSAFRFESKSSNPSPQRQST</sequence>
<feature type="transmembrane region" description="Helical" evidence="1">
    <location>
        <begin position="12"/>
        <end position="33"/>
    </location>
</feature>
<name>A0ABQ5V939_9PROT</name>
<feature type="transmembrane region" description="Helical" evidence="1">
    <location>
        <begin position="339"/>
        <end position="361"/>
    </location>
</feature>
<dbReference type="PANTHER" id="PTHR36927:SF3">
    <property type="entry name" value="GLUCANS BIOSYNTHESIS PROTEIN C"/>
    <property type="match status" value="1"/>
</dbReference>
<evidence type="ECO:0000313" key="4">
    <source>
        <dbReference type="Proteomes" id="UP001161391"/>
    </source>
</evidence>
<feature type="transmembrane region" description="Helical" evidence="1">
    <location>
        <begin position="178"/>
        <end position="199"/>
    </location>
</feature>
<protein>
    <submittedName>
        <fullName evidence="3">Acyltransferase</fullName>
    </submittedName>
</protein>
<accession>A0ABQ5V939</accession>
<feature type="transmembrane region" description="Helical" evidence="1">
    <location>
        <begin position="139"/>
        <end position="157"/>
    </location>
</feature>
<keyword evidence="1" id="KW-0472">Membrane</keyword>
<keyword evidence="1" id="KW-0812">Transmembrane</keyword>
<dbReference type="Pfam" id="PF01757">
    <property type="entry name" value="Acyl_transf_3"/>
    <property type="match status" value="1"/>
</dbReference>
<evidence type="ECO:0000313" key="3">
    <source>
        <dbReference type="EMBL" id="GLQ23968.1"/>
    </source>
</evidence>
<feature type="transmembrane region" description="Helical" evidence="1">
    <location>
        <begin position="244"/>
        <end position="262"/>
    </location>
</feature>
<gene>
    <name evidence="3" type="ORF">GCM10007853_18420</name>
</gene>
<proteinExistence type="predicted"/>
<feature type="domain" description="Acyltransferase 3" evidence="2">
    <location>
        <begin position="6"/>
        <end position="356"/>
    </location>
</feature>
<dbReference type="GO" id="GO:0016746">
    <property type="term" value="F:acyltransferase activity"/>
    <property type="evidence" value="ECO:0007669"/>
    <property type="project" value="UniProtKB-KW"/>
</dbReference>
<reference evidence="3" key="1">
    <citation type="journal article" date="2014" name="Int. J. Syst. Evol. Microbiol.">
        <title>Complete genome of a new Firmicutes species belonging to the dominant human colonic microbiota ('Ruminococcus bicirculans') reveals two chromosomes and a selective capacity to utilize plant glucans.</title>
        <authorList>
            <consortium name="NISC Comparative Sequencing Program"/>
            <person name="Wegmann U."/>
            <person name="Louis P."/>
            <person name="Goesmann A."/>
            <person name="Henrissat B."/>
            <person name="Duncan S.H."/>
            <person name="Flint H.J."/>
        </authorList>
    </citation>
    <scope>NUCLEOTIDE SEQUENCE</scope>
    <source>
        <strain evidence="3">NBRC 108219</strain>
    </source>
</reference>
<dbReference type="InterPro" id="IPR050623">
    <property type="entry name" value="Glucan_succinyl_AcylTrfase"/>
</dbReference>